<accession>A0A7X0BTI6</accession>
<feature type="region of interest" description="Disordered" evidence="1">
    <location>
        <begin position="906"/>
        <end position="925"/>
    </location>
</feature>
<feature type="transmembrane region" description="Helical" evidence="2">
    <location>
        <begin position="350"/>
        <end position="370"/>
    </location>
</feature>
<sequence>MQASKVAFGKWRARFSGSGTVSNPLHGSWRWDCAVCLLLGLSFFLIYNANQRTIGAGDTYPARYLPLSIWKHHSLTLDPIALLVAQGREVPTGKSQSTAAFWMIKNPAGGIVSLYPVVTPVIVAPLYLPAVAYLDEMGWEPLRVDYVARVMEKLCASFLASLSAMLLYLLLRRRSSPDAAVLLTIAYALGTTTWVISSQALWMHGLAGLLVVAMLYLLTGPCTPLRALGAGLFCALLACNRQPDAILAAGFALYAIRWAGSRLIWFLAAAAVPVGLALAYNLFVVGHVIGGYGLMPSLESRVSKFGEDTLYGIAVLLFSPVYGLFVFSPFLLFVPLFLPFVLRDQGSRGLTLAAGGALVVQLLFYGATHWEQGLSWGPRYLTEALPILVWMLSPVFERLRTLGRAVFGLACLIAVVIQGVGAFCYTGKALGSAVAAKGPLITRDTWKQLVWDIGNTPFLAELKHGLIAPDFGELKGNIDVAEMRDEGGGRHLVVAGWALMDGHTPSDVTLMVDGQVVVGGTDVFFERPDVVRALGTRDPGGWQVKFPADDLAPGAHVVTALVRDRSGGQQRLLGERRFIVTQSDSRLVKAARSAVSLLVEHQSHAGYWLTEFSKETRFVPQRQELNIFINAALIDVVEPIARQAGLTGAMVRARKFLTNQIEENGLVRYHGRPDLPTMGVMGCRITPDADDTALAWRIAPNPHSALLPLALSTLKQFRTSDGLYQTWLAPREQFRCIDPGKDPNPPDIGIQLHVYLWLAQVDLPAARELCTALQKRSTDESLWVYYRLAPPIVLLRLHEVSEAGCPLQLPESRLRTTVAGQGIWLELLGHLRHFEAANDLTESRSKAITLLLSKLAAENFASLKGNPPLLYHNDLSASVSRYYWSEAFGYALWLRLYYEHEGALSAASPGAGGRVPNSENGSAKP</sequence>
<keyword evidence="2" id="KW-0812">Transmembrane</keyword>
<feature type="transmembrane region" description="Helical" evidence="2">
    <location>
        <begin position="405"/>
        <end position="423"/>
    </location>
</feature>
<gene>
    <name evidence="3" type="ORF">HNP49_002564</name>
</gene>
<feature type="transmembrane region" description="Helical" evidence="2">
    <location>
        <begin position="29"/>
        <end position="47"/>
    </location>
</feature>
<feature type="transmembrane region" description="Helical" evidence="2">
    <location>
        <begin position="310"/>
        <end position="338"/>
    </location>
</feature>
<feature type="transmembrane region" description="Helical" evidence="2">
    <location>
        <begin position="178"/>
        <end position="196"/>
    </location>
</feature>
<organism evidence="3 4">
    <name type="scientific">Pseudomonas fluvialis</name>
    <dbReference type="NCBI Taxonomy" id="1793966"/>
    <lineage>
        <taxon>Bacteria</taxon>
        <taxon>Pseudomonadati</taxon>
        <taxon>Pseudomonadota</taxon>
        <taxon>Gammaproteobacteria</taxon>
        <taxon>Pseudomonadales</taxon>
        <taxon>Pseudomonadaceae</taxon>
        <taxon>Pseudomonas</taxon>
    </lineage>
</organism>
<evidence type="ECO:0008006" key="5">
    <source>
        <dbReference type="Google" id="ProtNLM"/>
    </source>
</evidence>
<protein>
    <recommendedName>
        <fullName evidence="5">Glycosyltransferase RgtA/B/C/D-like domain-containing protein</fullName>
    </recommendedName>
</protein>
<feature type="transmembrane region" description="Helical" evidence="2">
    <location>
        <begin position="112"/>
        <end position="134"/>
    </location>
</feature>
<dbReference type="Proteomes" id="UP000557193">
    <property type="component" value="Unassembled WGS sequence"/>
</dbReference>
<evidence type="ECO:0000313" key="4">
    <source>
        <dbReference type="Proteomes" id="UP000557193"/>
    </source>
</evidence>
<dbReference type="EMBL" id="JACHLL010000004">
    <property type="protein sequence ID" value="MBB6342382.1"/>
    <property type="molecule type" value="Genomic_DNA"/>
</dbReference>
<name>A0A7X0BTI6_9PSED</name>
<keyword evidence="4" id="KW-1185">Reference proteome</keyword>
<evidence type="ECO:0000256" key="2">
    <source>
        <dbReference type="SAM" id="Phobius"/>
    </source>
</evidence>
<feature type="transmembrane region" description="Helical" evidence="2">
    <location>
        <begin position="154"/>
        <end position="171"/>
    </location>
</feature>
<keyword evidence="2" id="KW-1133">Transmembrane helix</keyword>
<keyword evidence="2" id="KW-0472">Membrane</keyword>
<feature type="transmembrane region" description="Helical" evidence="2">
    <location>
        <begin position="263"/>
        <end position="290"/>
    </location>
</feature>
<evidence type="ECO:0000313" key="3">
    <source>
        <dbReference type="EMBL" id="MBB6342382.1"/>
    </source>
</evidence>
<proteinExistence type="predicted"/>
<reference evidence="3 4" key="1">
    <citation type="submission" date="2020-08" db="EMBL/GenBank/DDBJ databases">
        <title>Functional genomics of gut bacteria from endangered species of beetles.</title>
        <authorList>
            <person name="Carlos-Shanley C."/>
        </authorList>
    </citation>
    <scope>NUCLEOTIDE SEQUENCE [LARGE SCALE GENOMIC DNA]</scope>
    <source>
        <strain evidence="3 4">S00202</strain>
    </source>
</reference>
<dbReference type="AlphaFoldDB" id="A0A7X0BTI6"/>
<feature type="transmembrane region" description="Helical" evidence="2">
    <location>
        <begin position="376"/>
        <end position="393"/>
    </location>
</feature>
<dbReference type="RefSeq" id="WP_184683814.1">
    <property type="nucleotide sequence ID" value="NZ_JACHLL010000004.1"/>
</dbReference>
<evidence type="ECO:0000256" key="1">
    <source>
        <dbReference type="SAM" id="MobiDB-lite"/>
    </source>
</evidence>
<comment type="caution">
    <text evidence="3">The sequence shown here is derived from an EMBL/GenBank/DDBJ whole genome shotgun (WGS) entry which is preliminary data.</text>
</comment>
<feature type="transmembrane region" description="Helical" evidence="2">
    <location>
        <begin position="202"/>
        <end position="219"/>
    </location>
</feature>